<feature type="domain" description="PseI/NeuA/B-like" evidence="1">
    <location>
        <begin position="47"/>
        <end position="290"/>
    </location>
</feature>
<name>A4UHA3_ALEFU</name>
<proteinExistence type="evidence at transcript level"/>
<dbReference type="PANTHER" id="PTHR42966:SF1">
    <property type="entry name" value="SIALIC ACID SYNTHASE"/>
    <property type="match status" value="1"/>
</dbReference>
<accession>A4UHA3</accession>
<reference evidence="2" key="1">
    <citation type="journal article" date="2007" name="Proc. Natl. Acad. Sci. U.S.A.">
        <title>Spliced leader RNA trans-splicing in dinoflagellates.</title>
        <authorList>
            <person name="Zhang H."/>
            <person name="Hou Y."/>
            <person name="Miranda L."/>
            <person name="Campbell D.A."/>
            <person name="Sturm N.R."/>
            <person name="Gaasterland T."/>
            <person name="Lin S."/>
        </authorList>
    </citation>
    <scope>NUCLEOTIDE SEQUENCE</scope>
    <source>
        <strain evidence="2">GT-CA28</strain>
    </source>
</reference>
<protein>
    <submittedName>
        <fullName evidence="2">N-acetylneuraminic acid phosphate synthase</fullName>
    </submittedName>
</protein>
<dbReference type="GO" id="GO:0047444">
    <property type="term" value="F:N-acylneuraminate-9-phosphate synthase activity"/>
    <property type="evidence" value="ECO:0007669"/>
    <property type="project" value="TreeGrafter"/>
</dbReference>
<dbReference type="GO" id="GO:0016051">
    <property type="term" value="P:carbohydrate biosynthetic process"/>
    <property type="evidence" value="ECO:0007669"/>
    <property type="project" value="InterPro"/>
</dbReference>
<dbReference type="Gene3D" id="3.20.20.70">
    <property type="entry name" value="Aldolase class I"/>
    <property type="match status" value="1"/>
</dbReference>
<dbReference type="InterPro" id="IPR013132">
    <property type="entry name" value="PseI/NeuA/B-like_N"/>
</dbReference>
<organism evidence="2">
    <name type="scientific">Alexandrium fundyense</name>
    <name type="common">Dinoflagellate</name>
    <dbReference type="NCBI Taxonomy" id="2932"/>
    <lineage>
        <taxon>Eukaryota</taxon>
        <taxon>Sar</taxon>
        <taxon>Alveolata</taxon>
        <taxon>Dinophyceae</taxon>
        <taxon>Gonyaulacales</taxon>
        <taxon>Pyrocystaceae</taxon>
        <taxon>Alexandrium</taxon>
    </lineage>
</organism>
<evidence type="ECO:0000313" key="2">
    <source>
        <dbReference type="EMBL" id="ABO47861.1"/>
    </source>
</evidence>
<dbReference type="SUPFAM" id="SSF51569">
    <property type="entry name" value="Aldolase"/>
    <property type="match status" value="1"/>
</dbReference>
<evidence type="ECO:0000259" key="1">
    <source>
        <dbReference type="Pfam" id="PF03102"/>
    </source>
</evidence>
<dbReference type="Pfam" id="PF03102">
    <property type="entry name" value="NeuB"/>
    <property type="match status" value="1"/>
</dbReference>
<dbReference type="InterPro" id="IPR013785">
    <property type="entry name" value="Aldolase_TIM"/>
</dbReference>
<dbReference type="EMBL" id="EF133856">
    <property type="protein sequence ID" value="ABO47861.1"/>
    <property type="molecule type" value="mRNA"/>
</dbReference>
<dbReference type="PANTHER" id="PTHR42966">
    <property type="entry name" value="N-ACETYLNEURAMINATE SYNTHASE"/>
    <property type="match status" value="1"/>
</dbReference>
<dbReference type="InterPro" id="IPR051690">
    <property type="entry name" value="PseI-like"/>
</dbReference>
<sequence>MGEPAAKKARTSDIAALHAFTYKEPKVIAEIGCNHKGEKDIAKELLTLAKEGGATVGKFQKRTPKELLTPDQYNAPHPNPTNSFGATYGEHREFLELGLEDHRDLQNHCKSIGLEYSCSVWDTTAAKEIVQLNPVLIKVGSPSNQHWEMQKVLRDEYTGEVHISTGMTTKEEVEKIVTFWEEGKGDAKNRVVLYNCTSGYPVPFEDVCLLDIRLIQQKYAHRVKAIGFSGHHLGISIDIAAYALGAEWIERHFTKDRTWKGTDHAASLEPAGLSKLCRDLHATYTSLTYKKSDILDLEKEQRAKLKWGQYDQAILEKAAPRS</sequence>
<dbReference type="AlphaFoldDB" id="A4UHA3"/>